<reference evidence="3" key="1">
    <citation type="submission" date="2022-07" db="EMBL/GenBank/DDBJ databases">
        <title>Phylogenomic reconstructions and comparative analyses of Kickxellomycotina fungi.</title>
        <authorList>
            <person name="Reynolds N.K."/>
            <person name="Stajich J.E."/>
            <person name="Barry K."/>
            <person name="Grigoriev I.V."/>
            <person name="Crous P."/>
            <person name="Smith M.E."/>
        </authorList>
    </citation>
    <scope>NUCLEOTIDE SEQUENCE</scope>
    <source>
        <strain evidence="3">NRRL 3115</strain>
    </source>
</reference>
<feature type="compositionally biased region" description="Low complexity" evidence="2">
    <location>
        <begin position="399"/>
        <end position="410"/>
    </location>
</feature>
<proteinExistence type="predicted"/>
<accession>A0A9W8G8H4</accession>
<evidence type="ECO:0000313" key="4">
    <source>
        <dbReference type="Proteomes" id="UP001151518"/>
    </source>
</evidence>
<organism evidence="3 4">
    <name type="scientific">Coemansia spiralis</name>
    <dbReference type="NCBI Taxonomy" id="417178"/>
    <lineage>
        <taxon>Eukaryota</taxon>
        <taxon>Fungi</taxon>
        <taxon>Fungi incertae sedis</taxon>
        <taxon>Zoopagomycota</taxon>
        <taxon>Kickxellomycotina</taxon>
        <taxon>Kickxellomycetes</taxon>
        <taxon>Kickxellales</taxon>
        <taxon>Kickxellaceae</taxon>
        <taxon>Coemansia</taxon>
    </lineage>
</organism>
<feature type="coiled-coil region" evidence="1">
    <location>
        <begin position="434"/>
        <end position="462"/>
    </location>
</feature>
<keyword evidence="1" id="KW-0175">Coiled coil</keyword>
<evidence type="ECO:0000256" key="2">
    <source>
        <dbReference type="SAM" id="MobiDB-lite"/>
    </source>
</evidence>
<dbReference type="AlphaFoldDB" id="A0A9W8G8H4"/>
<feature type="region of interest" description="Disordered" evidence="2">
    <location>
        <begin position="1"/>
        <end position="28"/>
    </location>
</feature>
<feature type="compositionally biased region" description="Polar residues" evidence="2">
    <location>
        <begin position="416"/>
        <end position="428"/>
    </location>
</feature>
<evidence type="ECO:0000313" key="3">
    <source>
        <dbReference type="EMBL" id="KAJ2676699.1"/>
    </source>
</evidence>
<name>A0A9W8G8H4_9FUNG</name>
<feature type="region of interest" description="Disordered" evidence="2">
    <location>
        <begin position="592"/>
        <end position="611"/>
    </location>
</feature>
<comment type="caution">
    <text evidence="3">The sequence shown here is derived from an EMBL/GenBank/DDBJ whole genome shotgun (WGS) entry which is preliminary data.</text>
</comment>
<sequence>MSDSPSIYLPRQLRPRRTALQNSEPTDVRKDEKFTILTTPLHVDKAALTTPNQQFPTESHFSKKFESQSNNNTLLINNNSDAYSAISISGQLGRQIRNFWMQRSALLNAEIAVGAFLLGYAESDGTIHLNRLDQGIQRNGKRIPTTAVCSDELVVPLFCGASKLSFYSCVLQHGSLYGVAGWITDDSSGAGLVVEFISTCVDMRVSTVVVPTVKIGTLSSLLASARQNDGATSRGSLCWNERKGYYEHFNYPIAPSEDVAWVASASDDQNAVARVYLEAGAPQSLVVVHINSAENNLSARMQQYRVEPIKNECTLHIQLGSVQFPESSIWSACTAKLLQPEQYDRGILKTLNAIAAKSKMTISLSSTEKEILSSPKQYVSPFIHKIVTVTRENTGNTPSNNRGNSSDSNRLVINGKANNGKLQDTLEPSQMTELLREQRNIRELLQEQNSLMRTQVSQAQELMRLIKHQPSPQTVTRRYLRMRGTHTPSLADTQKPGTIRRSNSLSEIVDGIRSFEVEGYEEMEHHTGYSHRRPVSFLSPVCVDNSNNPTTQVLEVLTTTASSASLGGSVSATTSSGISNLVSRINNIVNNNSKTAAPTSKPASFSRPPIPAYHRTQNQIASTASNGAVIVQNSYKITPTTQKYLDSLERQNPLTRNYQRHPSEE</sequence>
<dbReference type="Proteomes" id="UP001151518">
    <property type="component" value="Unassembled WGS sequence"/>
</dbReference>
<protein>
    <submittedName>
        <fullName evidence="3">Uncharacterized protein</fullName>
    </submittedName>
</protein>
<feature type="region of interest" description="Disordered" evidence="2">
    <location>
        <begin position="390"/>
        <end position="428"/>
    </location>
</feature>
<gene>
    <name evidence="3" type="ORF">GGI25_003451</name>
</gene>
<feature type="compositionally biased region" description="Polar residues" evidence="2">
    <location>
        <begin position="594"/>
        <end position="603"/>
    </location>
</feature>
<dbReference type="EMBL" id="JANBTW010000038">
    <property type="protein sequence ID" value="KAJ2676699.1"/>
    <property type="molecule type" value="Genomic_DNA"/>
</dbReference>
<dbReference type="OrthoDB" id="10260596at2759"/>
<evidence type="ECO:0000256" key="1">
    <source>
        <dbReference type="SAM" id="Coils"/>
    </source>
</evidence>